<gene>
    <name evidence="9" type="ORF">FSB_LOCUS53860</name>
</gene>
<evidence type="ECO:0000256" key="7">
    <source>
        <dbReference type="SAM" id="MobiDB-lite"/>
    </source>
</evidence>
<dbReference type="InterPro" id="IPR017930">
    <property type="entry name" value="Myb_dom"/>
</dbReference>
<feature type="domain" description="HTH myb-type" evidence="8">
    <location>
        <begin position="45"/>
        <end position="105"/>
    </location>
</feature>
<evidence type="ECO:0000259" key="8">
    <source>
        <dbReference type="PROSITE" id="PS51294"/>
    </source>
</evidence>
<feature type="region of interest" description="Disordered" evidence="7">
    <location>
        <begin position="285"/>
        <end position="307"/>
    </location>
</feature>
<evidence type="ECO:0000313" key="9">
    <source>
        <dbReference type="EMBL" id="SPD25978.1"/>
    </source>
</evidence>
<keyword evidence="4" id="KW-0175">Coiled coil</keyword>
<name>A0A2N9INB1_FAGSY</name>
<dbReference type="GO" id="GO:0003677">
    <property type="term" value="F:DNA binding"/>
    <property type="evidence" value="ECO:0007669"/>
    <property type="project" value="InterPro"/>
</dbReference>
<evidence type="ECO:0000256" key="2">
    <source>
        <dbReference type="ARBA" id="ARBA00006783"/>
    </source>
</evidence>
<comment type="subcellular location">
    <subcellularLocation>
        <location evidence="1">Nucleus</location>
    </subcellularLocation>
</comment>
<dbReference type="GO" id="GO:0005634">
    <property type="term" value="C:nucleus"/>
    <property type="evidence" value="ECO:0007669"/>
    <property type="project" value="UniProtKB-SubCell"/>
</dbReference>
<dbReference type="FunFam" id="1.10.10.60:FF:000002">
    <property type="entry name" value="Myb family transcription factor"/>
    <property type="match status" value="1"/>
</dbReference>
<evidence type="ECO:0000256" key="6">
    <source>
        <dbReference type="ARBA" id="ARBA00023242"/>
    </source>
</evidence>
<dbReference type="Gene3D" id="1.10.10.60">
    <property type="entry name" value="Homeodomain-like"/>
    <property type="match status" value="1"/>
</dbReference>
<sequence>MYQQTSVHSSSLAGNNSLVHGQHLNCVASTMDPSNGENNLSNSSLASKQRLRWTHELHERFVDAVAQLGGPDRATPKGVLRVMGVQGLTIYHVKSHLQKYRLAKYLPDSSSDGSGMQITEALKLQMEVQRQLQLRIEAQGKYLKKIIEEQQRLSGVLSETTDSGVPGPVSGDNCPDSDNKTDPATPAPTSEAPLQDKVTKERAPASLSIDESFSSHHEPLTPDSGCHVGSPAESPRGERSTKKQRVSMGGVYAKPEMVLTHQILESSLSSSYQQPHSVFLSREQFEPSSGISVGNEDHMEKVSGSDM</sequence>
<keyword evidence="3" id="KW-0805">Transcription regulation</keyword>
<protein>
    <recommendedName>
        <fullName evidence="8">HTH myb-type domain-containing protein</fullName>
    </recommendedName>
</protein>
<proteinExistence type="inferred from homology"/>
<dbReference type="InterPro" id="IPR001005">
    <property type="entry name" value="SANT/Myb"/>
</dbReference>
<dbReference type="InterPro" id="IPR025756">
    <property type="entry name" value="Myb_CC_LHEQLE"/>
</dbReference>
<dbReference type="EMBL" id="OIVN01006138">
    <property type="protein sequence ID" value="SPD25978.1"/>
    <property type="molecule type" value="Genomic_DNA"/>
</dbReference>
<organism evidence="9">
    <name type="scientific">Fagus sylvatica</name>
    <name type="common">Beechnut</name>
    <dbReference type="NCBI Taxonomy" id="28930"/>
    <lineage>
        <taxon>Eukaryota</taxon>
        <taxon>Viridiplantae</taxon>
        <taxon>Streptophyta</taxon>
        <taxon>Embryophyta</taxon>
        <taxon>Tracheophyta</taxon>
        <taxon>Spermatophyta</taxon>
        <taxon>Magnoliopsida</taxon>
        <taxon>eudicotyledons</taxon>
        <taxon>Gunneridae</taxon>
        <taxon>Pentapetalae</taxon>
        <taxon>rosids</taxon>
        <taxon>fabids</taxon>
        <taxon>Fagales</taxon>
        <taxon>Fagaceae</taxon>
        <taxon>Fagus</taxon>
    </lineage>
</organism>
<evidence type="ECO:0000256" key="5">
    <source>
        <dbReference type="ARBA" id="ARBA00023163"/>
    </source>
</evidence>
<keyword evidence="5" id="KW-0804">Transcription</keyword>
<dbReference type="NCBIfam" id="TIGR01557">
    <property type="entry name" value="myb_SHAQKYF"/>
    <property type="match status" value="1"/>
</dbReference>
<dbReference type="SUPFAM" id="SSF46689">
    <property type="entry name" value="Homeodomain-like"/>
    <property type="match status" value="1"/>
</dbReference>
<dbReference type="Pfam" id="PF00249">
    <property type="entry name" value="Myb_DNA-binding"/>
    <property type="match status" value="1"/>
</dbReference>
<feature type="compositionally biased region" description="Basic and acidic residues" evidence="7">
    <location>
        <begin position="295"/>
        <end position="307"/>
    </location>
</feature>
<dbReference type="GO" id="GO:0003700">
    <property type="term" value="F:DNA-binding transcription factor activity"/>
    <property type="evidence" value="ECO:0007669"/>
    <property type="project" value="InterPro"/>
</dbReference>
<dbReference type="PANTHER" id="PTHR31499:SF83">
    <property type="entry name" value="MYB FAMILY TRANSCRIPTION FACTOR PHL7-LIKE ISOFORM X2"/>
    <property type="match status" value="1"/>
</dbReference>
<reference evidence="9" key="1">
    <citation type="submission" date="2018-02" db="EMBL/GenBank/DDBJ databases">
        <authorList>
            <person name="Cohen D.B."/>
            <person name="Kent A.D."/>
        </authorList>
    </citation>
    <scope>NUCLEOTIDE SEQUENCE</scope>
</reference>
<dbReference type="PANTHER" id="PTHR31499">
    <property type="entry name" value="MYB FAMILY TRANSCRIPTION FACTOR PHL11"/>
    <property type="match status" value="1"/>
</dbReference>
<evidence type="ECO:0000256" key="4">
    <source>
        <dbReference type="ARBA" id="ARBA00023054"/>
    </source>
</evidence>
<dbReference type="InterPro" id="IPR046955">
    <property type="entry name" value="PHR1-like"/>
</dbReference>
<comment type="similarity">
    <text evidence="2">Belongs to the MYB-CC family.</text>
</comment>
<feature type="region of interest" description="Disordered" evidence="7">
    <location>
        <begin position="157"/>
        <end position="246"/>
    </location>
</feature>
<evidence type="ECO:0000256" key="1">
    <source>
        <dbReference type="ARBA" id="ARBA00004123"/>
    </source>
</evidence>
<dbReference type="Pfam" id="PF14379">
    <property type="entry name" value="Myb_CC_LHEQLE"/>
    <property type="match status" value="1"/>
</dbReference>
<dbReference type="InterPro" id="IPR006447">
    <property type="entry name" value="Myb_dom_plants"/>
</dbReference>
<evidence type="ECO:0000256" key="3">
    <source>
        <dbReference type="ARBA" id="ARBA00023015"/>
    </source>
</evidence>
<accession>A0A2N9INB1</accession>
<dbReference type="AlphaFoldDB" id="A0A2N9INB1"/>
<dbReference type="PROSITE" id="PS51294">
    <property type="entry name" value="HTH_MYB"/>
    <property type="match status" value="1"/>
</dbReference>
<dbReference type="InterPro" id="IPR009057">
    <property type="entry name" value="Homeodomain-like_sf"/>
</dbReference>
<keyword evidence="6" id="KW-0539">Nucleus</keyword>